<dbReference type="Proteomes" id="UP000239888">
    <property type="component" value="Chromosome"/>
</dbReference>
<gene>
    <name evidence="1" type="ORF">BOP93_23005</name>
</gene>
<reference evidence="1 2" key="1">
    <citation type="journal article" date="2018" name="Front. Microbiol.">
        <title>Pseudomonas orientalis F9: A Potent Antagonist against Phytopathogens with Phytotoxic Effect in the Apple Flower.</title>
        <authorList>
            <person name="Zengerer V."/>
            <person name="Schmid M."/>
            <person name="Bieri M."/>
            <person name="Muller D.C."/>
            <person name="Remus-Emsermann M.N.P."/>
            <person name="Ahrens C.H."/>
            <person name="Pelludat C."/>
        </authorList>
    </citation>
    <scope>NUCLEOTIDE SEQUENCE [LARGE SCALE GENOMIC DNA]</scope>
    <source>
        <strain evidence="1 2">F9</strain>
    </source>
</reference>
<dbReference type="EMBL" id="CP018049">
    <property type="protein sequence ID" value="AUZ48339.1"/>
    <property type="molecule type" value="Genomic_DNA"/>
</dbReference>
<accession>A0A2L0S1X9</accession>
<organism evidence="1 2">
    <name type="scientific">Pseudomonas orientalis</name>
    <dbReference type="NCBI Taxonomy" id="76758"/>
    <lineage>
        <taxon>Bacteria</taxon>
        <taxon>Pseudomonadati</taxon>
        <taxon>Pseudomonadota</taxon>
        <taxon>Gammaproteobacteria</taxon>
        <taxon>Pseudomonadales</taxon>
        <taxon>Pseudomonadaceae</taxon>
        <taxon>Pseudomonas</taxon>
    </lineage>
</organism>
<sequence length="126" mass="13850">MKIRTTDVFSVQDTLCVEFSSLFGNGIAFWHGTKPNIGDVLDVELELDEVFSWKENIYLSSDTTPKITVNDGIQIITGELINGTDGCAVLKIGDSVILVELDQPVPHELGFVDVRATAIHLYPTNI</sequence>
<name>A0A2L0S1X9_9PSED</name>
<proteinExistence type="predicted"/>
<dbReference type="AlphaFoldDB" id="A0A2L0S1X9"/>
<protein>
    <submittedName>
        <fullName evidence="1">Uncharacterized protein</fullName>
    </submittedName>
</protein>
<dbReference type="KEGG" id="poi:BOP93_23005"/>
<dbReference type="RefSeq" id="WP_104504858.1">
    <property type="nucleotide sequence ID" value="NZ_CP018049.1"/>
</dbReference>
<evidence type="ECO:0000313" key="2">
    <source>
        <dbReference type="Proteomes" id="UP000239888"/>
    </source>
</evidence>
<evidence type="ECO:0000313" key="1">
    <source>
        <dbReference type="EMBL" id="AUZ48339.1"/>
    </source>
</evidence>